<dbReference type="InterPro" id="IPR001810">
    <property type="entry name" value="F-box_dom"/>
</dbReference>
<organism evidence="3 4">
    <name type="scientific">Thlaspi arvense</name>
    <name type="common">Field penny-cress</name>
    <dbReference type="NCBI Taxonomy" id="13288"/>
    <lineage>
        <taxon>Eukaryota</taxon>
        <taxon>Viridiplantae</taxon>
        <taxon>Streptophyta</taxon>
        <taxon>Embryophyta</taxon>
        <taxon>Tracheophyta</taxon>
        <taxon>Spermatophyta</taxon>
        <taxon>Magnoliopsida</taxon>
        <taxon>eudicotyledons</taxon>
        <taxon>Gunneridae</taxon>
        <taxon>Pentapetalae</taxon>
        <taxon>rosids</taxon>
        <taxon>malvids</taxon>
        <taxon>Brassicales</taxon>
        <taxon>Brassicaceae</taxon>
        <taxon>Thlaspideae</taxon>
        <taxon>Thlaspi</taxon>
    </lineage>
</organism>
<dbReference type="AlphaFoldDB" id="A0AAU9R5R5"/>
<dbReference type="InterPro" id="IPR036047">
    <property type="entry name" value="F-box-like_dom_sf"/>
</dbReference>
<keyword evidence="4" id="KW-1185">Reference proteome</keyword>
<dbReference type="PANTHER" id="PTHR47602:SF2">
    <property type="entry name" value="F-BOX PROTEIN SKIP22"/>
    <property type="match status" value="1"/>
</dbReference>
<reference evidence="3 4" key="1">
    <citation type="submission" date="2022-03" db="EMBL/GenBank/DDBJ databases">
        <authorList>
            <person name="Nunn A."/>
            <person name="Chopra R."/>
            <person name="Nunn A."/>
            <person name="Contreras Garrido A."/>
        </authorList>
    </citation>
    <scope>NUCLEOTIDE SEQUENCE [LARGE SCALE GENOMIC DNA]</scope>
</reference>
<gene>
    <name evidence="3" type="ORF">TAV2_LOCUS895</name>
</gene>
<feature type="region of interest" description="Disordered" evidence="1">
    <location>
        <begin position="137"/>
        <end position="157"/>
    </location>
</feature>
<dbReference type="SUPFAM" id="SSF81383">
    <property type="entry name" value="F-box domain"/>
    <property type="match status" value="1"/>
</dbReference>
<dbReference type="SMART" id="SM00256">
    <property type="entry name" value="FBOX"/>
    <property type="match status" value="1"/>
</dbReference>
<dbReference type="PROSITE" id="PS50181">
    <property type="entry name" value="FBOX"/>
    <property type="match status" value="1"/>
</dbReference>
<evidence type="ECO:0000313" key="4">
    <source>
        <dbReference type="Proteomes" id="UP000836841"/>
    </source>
</evidence>
<dbReference type="Gene3D" id="1.20.1280.50">
    <property type="match status" value="1"/>
</dbReference>
<sequence length="544" mass="60255">MNGPKTRPIIEKPTDLPKAIIYTSRHVLPGEADHKSTMTMKLRLRRHETRETLKLELADTSTLNDLRRRINASVPSSVHLSLNRKDELLAPSPEEDTLRSLGVTSGDLIYYSLDRSAFFASVEEIGIIASSAEAHQSLAPNDDGESGGSGTTLGPQSEKNQAFVHDSMGIGFAATDVDMKIEDQSKTDEDSGEGSSSTGKENSCSEPMDVDQFDVELAAAGSKRLSEPFFLKKILLEKSGDTCEFTILAMSVHAVMLESGFVLYNHGSDKFSFSKELLSVSLRYTLPELITGNDTDIESVTVNFQSFGYLVLVHGSLSGYKGQRVSLDKRRFVPVMDLVLDTLKSDKQGSSSIYREVFMFWRMVKDGLAIPLLIGLCDKAGLELPPCLMRLPTELKLKIVESLPGASVARMACVCTEMRYLASDNDLWKQRCLVEAKHVAVNGSGDSVNWKEKFAAFWRQHVRRLSMARRTSRNTRLIRERVAFPGIIREPDTFGWFNGNHLHGATGRRQPARRLGGRGWGRGFSPRCNLGGYNQHGGEDGDEL</sequence>
<dbReference type="PANTHER" id="PTHR47602">
    <property type="entry name" value="F-BOX PROTEIN SKIP22"/>
    <property type="match status" value="1"/>
</dbReference>
<dbReference type="EMBL" id="OU466857">
    <property type="protein sequence ID" value="CAH2033738.1"/>
    <property type="molecule type" value="Genomic_DNA"/>
</dbReference>
<evidence type="ECO:0000256" key="1">
    <source>
        <dbReference type="SAM" id="MobiDB-lite"/>
    </source>
</evidence>
<protein>
    <recommendedName>
        <fullName evidence="2">F-box domain-containing protein</fullName>
    </recommendedName>
</protein>
<proteinExistence type="predicted"/>
<dbReference type="CDD" id="cd22165">
    <property type="entry name" value="F-box_AtSKIP22-like"/>
    <property type="match status" value="1"/>
</dbReference>
<feature type="domain" description="F-box" evidence="2">
    <location>
        <begin position="385"/>
        <end position="431"/>
    </location>
</feature>
<evidence type="ECO:0000259" key="2">
    <source>
        <dbReference type="PROSITE" id="PS50181"/>
    </source>
</evidence>
<name>A0AAU9R5R5_THLAR</name>
<dbReference type="Gene3D" id="3.40.1000.30">
    <property type="match status" value="1"/>
</dbReference>
<dbReference type="Proteomes" id="UP000836841">
    <property type="component" value="Chromosome 1"/>
</dbReference>
<accession>A0AAU9R5R5</accession>
<feature type="region of interest" description="Disordered" evidence="1">
    <location>
        <begin position="183"/>
        <end position="207"/>
    </location>
</feature>
<evidence type="ECO:0000313" key="3">
    <source>
        <dbReference type="EMBL" id="CAH2033738.1"/>
    </source>
</evidence>
<dbReference type="Pfam" id="PF12937">
    <property type="entry name" value="F-box-like"/>
    <property type="match status" value="1"/>
</dbReference>